<comment type="caution">
    <text evidence="2">The sequence shown here is derived from an EMBL/GenBank/DDBJ whole genome shotgun (WGS) entry which is preliminary data.</text>
</comment>
<keyword evidence="3" id="KW-1185">Reference proteome</keyword>
<name>A0A812RU05_9DINO</name>
<dbReference type="OrthoDB" id="10582440at2759"/>
<organism evidence="2 3">
    <name type="scientific">Symbiodinium natans</name>
    <dbReference type="NCBI Taxonomy" id="878477"/>
    <lineage>
        <taxon>Eukaryota</taxon>
        <taxon>Sar</taxon>
        <taxon>Alveolata</taxon>
        <taxon>Dinophyceae</taxon>
        <taxon>Suessiales</taxon>
        <taxon>Symbiodiniaceae</taxon>
        <taxon>Symbiodinium</taxon>
    </lineage>
</organism>
<evidence type="ECO:0000313" key="3">
    <source>
        <dbReference type="Proteomes" id="UP000604046"/>
    </source>
</evidence>
<gene>
    <name evidence="2" type="primary">CARNS1</name>
    <name evidence="2" type="ORF">SNAT2548_LOCUS24821</name>
</gene>
<accession>A0A812RU05</accession>
<reference evidence="2" key="1">
    <citation type="submission" date="2021-02" db="EMBL/GenBank/DDBJ databases">
        <authorList>
            <person name="Dougan E. K."/>
            <person name="Rhodes N."/>
            <person name="Thang M."/>
            <person name="Chan C."/>
        </authorList>
    </citation>
    <scope>NUCLEOTIDE SEQUENCE</scope>
</reference>
<protein>
    <submittedName>
        <fullName evidence="2">CARNS1 protein</fullName>
    </submittedName>
</protein>
<sequence length="56" mass="6756">MASGNEFQSFEEASDLPRRRRKRQKPVSFLRWLFFGKGGANKENRSWFRGRRSVRH</sequence>
<dbReference type="AlphaFoldDB" id="A0A812RU05"/>
<proteinExistence type="predicted"/>
<feature type="region of interest" description="Disordered" evidence="1">
    <location>
        <begin position="1"/>
        <end position="24"/>
    </location>
</feature>
<evidence type="ECO:0000256" key="1">
    <source>
        <dbReference type="SAM" id="MobiDB-lite"/>
    </source>
</evidence>
<dbReference type="Proteomes" id="UP000604046">
    <property type="component" value="Unassembled WGS sequence"/>
</dbReference>
<dbReference type="EMBL" id="CAJNDS010002370">
    <property type="protein sequence ID" value="CAE7452686.1"/>
    <property type="molecule type" value="Genomic_DNA"/>
</dbReference>
<evidence type="ECO:0000313" key="2">
    <source>
        <dbReference type="EMBL" id="CAE7452686.1"/>
    </source>
</evidence>